<dbReference type="Gene3D" id="3.40.50.300">
    <property type="entry name" value="P-loop containing nucleotide triphosphate hydrolases"/>
    <property type="match status" value="1"/>
</dbReference>
<dbReference type="GO" id="GO:0005524">
    <property type="term" value="F:ATP binding"/>
    <property type="evidence" value="ECO:0007669"/>
    <property type="project" value="TreeGrafter"/>
</dbReference>
<feature type="modified residue" description="4-aspartylphosphate" evidence="1">
    <location>
        <position position="57"/>
    </location>
</feature>
<name>A0A1L3GIJ6_SYNAC</name>
<dbReference type="OrthoDB" id="9768734at2"/>
<dbReference type="PROSITE" id="PS50110">
    <property type="entry name" value="RESPONSE_REGULATORY"/>
    <property type="match status" value="1"/>
</dbReference>
<dbReference type="SUPFAM" id="SSF52172">
    <property type="entry name" value="CheY-like"/>
    <property type="match status" value="1"/>
</dbReference>
<dbReference type="SUPFAM" id="SSF52540">
    <property type="entry name" value="P-loop containing nucleoside triphosphate hydrolases"/>
    <property type="match status" value="1"/>
</dbReference>
<dbReference type="KEGG" id="pace:A6070_06520"/>
<dbReference type="GO" id="GO:0016887">
    <property type="term" value="F:ATP hydrolysis activity"/>
    <property type="evidence" value="ECO:0007669"/>
    <property type="project" value="TreeGrafter"/>
</dbReference>
<dbReference type="RefSeq" id="WP_072287582.1">
    <property type="nucleotide sequence ID" value="NZ_CP015455.1"/>
</dbReference>
<organism evidence="3 4">
    <name type="scientific">Syntrophotalea acetylenica</name>
    <name type="common">Pelobacter acetylenicus</name>
    <dbReference type="NCBI Taxonomy" id="29542"/>
    <lineage>
        <taxon>Bacteria</taxon>
        <taxon>Pseudomonadati</taxon>
        <taxon>Thermodesulfobacteriota</taxon>
        <taxon>Desulfuromonadia</taxon>
        <taxon>Desulfuromonadales</taxon>
        <taxon>Syntrophotaleaceae</taxon>
        <taxon>Syntrophotalea</taxon>
    </lineage>
</organism>
<dbReference type="InterPro" id="IPR027417">
    <property type="entry name" value="P-loop_NTPase"/>
</dbReference>
<dbReference type="EMBL" id="CP015518">
    <property type="protein sequence ID" value="APG25739.1"/>
    <property type="molecule type" value="Genomic_DNA"/>
</dbReference>
<protein>
    <recommendedName>
        <fullName evidence="2">Response regulatory domain-containing protein</fullName>
    </recommendedName>
</protein>
<dbReference type="GO" id="GO:0009898">
    <property type="term" value="C:cytoplasmic side of plasma membrane"/>
    <property type="evidence" value="ECO:0007669"/>
    <property type="project" value="TreeGrafter"/>
</dbReference>
<dbReference type="GO" id="GO:0000160">
    <property type="term" value="P:phosphorelay signal transduction system"/>
    <property type="evidence" value="ECO:0007669"/>
    <property type="project" value="InterPro"/>
</dbReference>
<gene>
    <name evidence="3" type="ORF">A7E75_12505</name>
</gene>
<dbReference type="InterPro" id="IPR050625">
    <property type="entry name" value="ParA/MinD_ATPase"/>
</dbReference>
<evidence type="ECO:0000256" key="1">
    <source>
        <dbReference type="PROSITE-ProRule" id="PRU00169"/>
    </source>
</evidence>
<sequence length="392" mass="42941">MPRKLLVAIEISDTRLVQAIQEKLGEIPNLETNQWFDSAAEKGPLAVKGSPDIIILDDPTDGPTIFNRLKPIRQNFPRAEVFVVSSNQFPQHIVEVMKAGVAEFLVSPINDKVLNNAVEEVRLKLAAGGQISRGSIYSFISSKGGIGSTVLAVNTACALAGNKDVRVALFDMSFQSGDATVLLDLYPQTTMSDIVRNYHRLDGSFLLAAMTKHASGLEFMAAPNNPEEYDAIKAEHIAKVLSLACKIYDYVVVDCTSMSINDSNIEIFKNSEITFLVTDMSVPSIRNCARLLNLMKKLGIDETHIEIAINRYIKGGTLSLNDIEKNLGKKAFWMFPNDFKGVVSSINKGEPLSMGHSGTPLAKNICQFVEKLQSPESSRAFRGIRGVFGKAI</sequence>
<keyword evidence="1" id="KW-0597">Phosphoprotein</keyword>
<dbReference type="PANTHER" id="PTHR43384:SF13">
    <property type="entry name" value="SLR0110 PROTEIN"/>
    <property type="match status" value="1"/>
</dbReference>
<dbReference type="Proteomes" id="UP000182264">
    <property type="component" value="Chromosome"/>
</dbReference>
<evidence type="ECO:0000313" key="4">
    <source>
        <dbReference type="Proteomes" id="UP000182264"/>
    </source>
</evidence>
<evidence type="ECO:0000313" key="3">
    <source>
        <dbReference type="EMBL" id="APG25739.1"/>
    </source>
</evidence>
<reference evidence="3 4" key="1">
    <citation type="journal article" date="2017" name="Genome Announc.">
        <title>Complete Genome Sequences of Two Acetylene-Fermenting Pelobacter acetylenicus Strains.</title>
        <authorList>
            <person name="Sutton J.M."/>
            <person name="Baesman S.M."/>
            <person name="Fierst J.L."/>
            <person name="Poret-Peterson A.T."/>
            <person name="Oremland R.S."/>
            <person name="Dunlap D.S."/>
            <person name="Akob D.M."/>
        </authorList>
    </citation>
    <scope>NUCLEOTIDE SEQUENCE [LARGE SCALE GENOMIC DNA]</scope>
    <source>
        <strain evidence="3 4">DSM 3247</strain>
    </source>
</reference>
<dbReference type="InterPro" id="IPR011006">
    <property type="entry name" value="CheY-like_superfamily"/>
</dbReference>
<keyword evidence="4" id="KW-1185">Reference proteome</keyword>
<feature type="domain" description="Response regulatory" evidence="2">
    <location>
        <begin position="3"/>
        <end position="122"/>
    </location>
</feature>
<proteinExistence type="predicted"/>
<dbReference type="PANTHER" id="PTHR43384">
    <property type="entry name" value="SEPTUM SITE-DETERMINING PROTEIN MIND HOMOLOG, CHLOROPLASTIC-RELATED"/>
    <property type="match status" value="1"/>
</dbReference>
<dbReference type="Gene3D" id="3.40.50.2300">
    <property type="match status" value="1"/>
</dbReference>
<accession>A0A1L3GIJ6</accession>
<dbReference type="AlphaFoldDB" id="A0A1L3GIJ6"/>
<dbReference type="GO" id="GO:0051782">
    <property type="term" value="P:negative regulation of cell division"/>
    <property type="evidence" value="ECO:0007669"/>
    <property type="project" value="TreeGrafter"/>
</dbReference>
<evidence type="ECO:0000259" key="2">
    <source>
        <dbReference type="PROSITE" id="PS50110"/>
    </source>
</evidence>
<dbReference type="GO" id="GO:0005829">
    <property type="term" value="C:cytosol"/>
    <property type="evidence" value="ECO:0007669"/>
    <property type="project" value="TreeGrafter"/>
</dbReference>
<dbReference type="STRING" id="29542.A6070_06520"/>
<dbReference type="InterPro" id="IPR001789">
    <property type="entry name" value="Sig_transdc_resp-reg_receiver"/>
</dbReference>